<dbReference type="AlphaFoldDB" id="A0A0A3XNH5"/>
<feature type="compositionally biased region" description="Basic and acidic residues" evidence="1">
    <location>
        <begin position="73"/>
        <end position="92"/>
    </location>
</feature>
<evidence type="ECO:0000313" key="5">
    <source>
        <dbReference type="Proteomes" id="UP000181962"/>
    </source>
</evidence>
<reference evidence="2 5" key="2">
    <citation type="submission" date="2016-11" db="EMBL/GenBank/DDBJ databases">
        <title>Complete Genome Sequence of Bradyrhizobium sp. strain J5, an isolated from soybean nodule in Hokkaido.</title>
        <authorList>
            <person name="Kanehara K."/>
        </authorList>
    </citation>
    <scope>NUCLEOTIDE SEQUENCE [LARGE SCALE GENOMIC DNA]</scope>
    <source>
        <strain evidence="2 5">J5</strain>
    </source>
</reference>
<dbReference type="RefSeq" id="WP_028155869.1">
    <property type="nucleotide sequence ID" value="NZ_CP017637.1"/>
</dbReference>
<dbReference type="InterPro" id="IPR011681">
    <property type="entry name" value="GcrA"/>
</dbReference>
<dbReference type="STRING" id="375.BKD09_RS32460"/>
<evidence type="ECO:0000313" key="2">
    <source>
        <dbReference type="EMBL" id="APG13068.1"/>
    </source>
</evidence>
<dbReference type="Gene3D" id="1.10.10.60">
    <property type="entry name" value="Homeodomain-like"/>
    <property type="match status" value="1"/>
</dbReference>
<dbReference type="EMBL" id="CP017637">
    <property type="protein sequence ID" value="APG13068.1"/>
    <property type="molecule type" value="Genomic_DNA"/>
</dbReference>
<dbReference type="EMBL" id="JRPN01000022">
    <property type="protein sequence ID" value="KGT75935.1"/>
    <property type="molecule type" value="Genomic_DNA"/>
</dbReference>
<gene>
    <name evidence="2" type="ORF">BKD09_32460</name>
    <name evidence="3" type="ORF">MA20_30885</name>
</gene>
<feature type="compositionally biased region" description="Basic residues" evidence="1">
    <location>
        <begin position="43"/>
        <end position="61"/>
    </location>
</feature>
<reference evidence="3 4" key="1">
    <citation type="submission" date="2014-09" db="EMBL/GenBank/DDBJ databases">
        <title>Draft genome of Bradyrhizobium japonicum Is-34.</title>
        <authorList>
            <person name="Tsurumaru H."/>
            <person name="Yamakawa T."/>
            <person name="Hashimoto S."/>
            <person name="Okizaki K."/>
            <person name="Kanesaki Y."/>
            <person name="Yoshikawa H."/>
            <person name="Yajima S."/>
        </authorList>
    </citation>
    <scope>NUCLEOTIDE SEQUENCE [LARGE SCALE GENOMIC DNA]</scope>
    <source>
        <strain evidence="3 4">Is-34</strain>
    </source>
</reference>
<name>A0A0A3XNH5_BRAJP</name>
<protein>
    <submittedName>
        <fullName evidence="3">GcrA cell cycle regulator</fullName>
    </submittedName>
</protein>
<dbReference type="Pfam" id="PF07750">
    <property type="entry name" value="GcrA"/>
    <property type="match status" value="1"/>
</dbReference>
<evidence type="ECO:0000256" key="1">
    <source>
        <dbReference type="SAM" id="MobiDB-lite"/>
    </source>
</evidence>
<dbReference type="OrthoDB" id="9798071at2"/>
<organism evidence="3 4">
    <name type="scientific">Bradyrhizobium japonicum</name>
    <dbReference type="NCBI Taxonomy" id="375"/>
    <lineage>
        <taxon>Bacteria</taxon>
        <taxon>Pseudomonadati</taxon>
        <taxon>Pseudomonadota</taxon>
        <taxon>Alphaproteobacteria</taxon>
        <taxon>Hyphomicrobiales</taxon>
        <taxon>Nitrobacteraceae</taxon>
        <taxon>Bradyrhizobium</taxon>
    </lineage>
</organism>
<proteinExistence type="predicted"/>
<evidence type="ECO:0000313" key="4">
    <source>
        <dbReference type="Proteomes" id="UP000030377"/>
    </source>
</evidence>
<evidence type="ECO:0000313" key="3">
    <source>
        <dbReference type="EMBL" id="KGT75935.1"/>
    </source>
</evidence>
<dbReference type="Proteomes" id="UP000181962">
    <property type="component" value="Chromosome"/>
</dbReference>
<sequence length="109" mass="11955">MGWDAKDVALLKRLWAAGQSAAQIARRLGCSRNAVCGMLTRSGLKRGHKPPTARPKIRPPPKPRPASSAALVRRVEKKVSRSTAEKQQPKEFSKQQLYAILAEAVRNTG</sequence>
<feature type="region of interest" description="Disordered" evidence="1">
    <location>
        <begin position="41"/>
        <end position="92"/>
    </location>
</feature>
<dbReference type="Proteomes" id="UP000030377">
    <property type="component" value="Unassembled WGS sequence"/>
</dbReference>
<accession>A0A0A3XNH5</accession>